<feature type="repeat" description="NHL" evidence="10">
    <location>
        <begin position="2032"/>
        <end position="2071"/>
    </location>
</feature>
<dbReference type="SUPFAM" id="SSF49313">
    <property type="entry name" value="Cadherin-like"/>
    <property type="match status" value="1"/>
</dbReference>
<dbReference type="GO" id="GO:0005576">
    <property type="term" value="C:extracellular region"/>
    <property type="evidence" value="ECO:0007669"/>
    <property type="project" value="UniProtKB-SubCell"/>
</dbReference>
<feature type="domain" description="C-type lectin" evidence="12">
    <location>
        <begin position="1102"/>
        <end position="1194"/>
    </location>
</feature>
<dbReference type="InterPro" id="IPR040853">
    <property type="entry name" value="RapA2_cadherin-like"/>
</dbReference>
<dbReference type="GO" id="GO:0008270">
    <property type="term" value="F:zinc ion binding"/>
    <property type="evidence" value="ECO:0007669"/>
    <property type="project" value="UniProtKB-KW"/>
</dbReference>
<dbReference type="GO" id="GO:0004674">
    <property type="term" value="F:protein serine/threonine kinase activity"/>
    <property type="evidence" value="ECO:0007669"/>
    <property type="project" value="UniProtKB-EC"/>
</dbReference>
<dbReference type="InterPro" id="IPR016187">
    <property type="entry name" value="CTDL_fold"/>
</dbReference>
<evidence type="ECO:0000256" key="11">
    <source>
        <dbReference type="SAM" id="MobiDB-lite"/>
    </source>
</evidence>
<dbReference type="Gene3D" id="2.60.40.60">
    <property type="entry name" value="Cadherins"/>
    <property type="match status" value="1"/>
</dbReference>
<reference evidence="15 16" key="1">
    <citation type="submission" date="2016-12" db="EMBL/GenBank/DDBJ databases">
        <authorList>
            <person name="Song W.-J."/>
            <person name="Kurnit D.M."/>
        </authorList>
    </citation>
    <scope>NUCLEOTIDE SEQUENCE [LARGE SCALE GENOMIC DNA]</scope>
    <source>
        <strain evidence="15 16">IMCC3135</strain>
    </source>
</reference>
<dbReference type="InterPro" id="IPR003368">
    <property type="entry name" value="POMP_repeat"/>
</dbReference>
<dbReference type="SMART" id="SM00710">
    <property type="entry name" value="PbH1"/>
    <property type="match status" value="4"/>
</dbReference>
<dbReference type="InterPro" id="IPR059226">
    <property type="entry name" value="Choice_anch_Q_dom"/>
</dbReference>
<feature type="compositionally biased region" description="Polar residues" evidence="11">
    <location>
        <begin position="1408"/>
        <end position="1431"/>
    </location>
</feature>
<feature type="repeat" description="NHL" evidence="10">
    <location>
        <begin position="1981"/>
        <end position="2024"/>
    </location>
</feature>
<dbReference type="Pfam" id="PF17963">
    <property type="entry name" value="Big_9"/>
    <property type="match status" value="1"/>
</dbReference>
<dbReference type="NCBIfam" id="NF012209">
    <property type="entry name" value="LEPR-8K"/>
    <property type="match status" value="1"/>
</dbReference>
<dbReference type="InterPro" id="IPR006558">
    <property type="entry name" value="LamG-like"/>
</dbReference>
<dbReference type="InterPro" id="IPR002126">
    <property type="entry name" value="Cadherin-like_dom"/>
</dbReference>
<dbReference type="NCBIfam" id="TIGR01376">
    <property type="entry name" value="POMP_repeat"/>
    <property type="match status" value="1"/>
</dbReference>
<protein>
    <submittedName>
        <fullName evidence="15">Serine/threonine-protein kinase PknD</fullName>
        <ecNumber evidence="15">2.7.11.1</ecNumber>
    </submittedName>
</protein>
<sequence>MNQAGKPDSRGKTAFQLETLEKRILFSADLPLPVLELSSSDSGAHIGLISSIDSSLQSSTSAANSEQHRQDKLHVVIIDPATPDYESIVAELENQAGDSLQVHVLDADRDGITQISAIVAQYESIGTLHLVVAGSESHFNMGDSTVDLTELLVRADELADWQDSFTVGADMLIHGFDQVSGDVGHSLLSTLSNLTSTDVSVSDEHAGNIIEQDRVNQLEPTTRQSSSVAAANALPAQEPRRELVFVDSRVEDYETLIQDIRTSTDSSRTIDVMILDPTRDGVEQIAEILTRYESLDAIHIVSHGDEGTVQLGDTWLSNKTLSSYTHQLASWSDALSQDADLLFYGCDLAGSDSGKALIASLARLTDADVNASSDRTGSANLGGNWNLESRTGDIETTVAFSTEARQKWQGILASFTVDTLLDTADATPGDGIAEDAAGNTSLRAAMEEANALGGAHTISLGAGTYTLSLGELEIDSDITLTGAGTDQTFISGDELSRVINIASGTVTLSGLTIQDGDAAVSAGGGININGTANVTLDTVNLISNTGKDGGAINNAGALIIQSSTIDGNTSTNKGGGIHSDGSLTLTDTTLSNNSALSRSGGGVFDNGAPSSFTNVTISGNYAKDPGGGIYTQGAISLQNVTITENVSDAEGGGIAEAGSSTTLHNVIVAGNSAVSDSDVHDTFSSSGGNLIGDVGTATGLTDGVNSDQVGSTLSPVDARLGPLADNGGPTLTHALLAGSSAIDGGTATGAPATDQNGTARNDGSVDIGAFEFTQQAAPVDLQVVSATDGSLSVNEDGGNDAYLIADAGSAIFGGLTDFTLEARFSADTPPLSNYSDFISYAIPSESDEVRLAFEHTSASASHIELTINGVIVESTAYNANVLFDGKEHTLSATWSSLTGAYEVLVDGISILSGTGLSTGHTLLAGGQLTMIRDQDSPGGDFDLEEVFQGKLHDFRIFNDVRSNAEILDNYLDTLVYDEPGMIANWTFNTFSLDSTTGNRIVTDSVSGNNLTAMNVGAVGGYVTSTPELLLAVEENSADGTVVGAVSGTDTQRDTRIAALLAADSSLAYNAETGKFYRHVNSAVNFITARDAATGSNLNGIAGQLVTVDSANENELVLQYVLDSGNEIWLGASDAGTEGEWHWLDGASESSEKFWSGGATGARVDGEYASHMGLSDAAGEDFLRITATGAWYDNNGSNFTYIVEWNADEVLDATDALTYTIQSQTETSAFAIDADTGVISVADGSKLDYETNSPHILTIRVTDGDSNIFEKNVNVLLNDLPDDASWTVPIGQTTNEDTSFTFSTVDGNAIEFSSGKPANQPASASLSVSSGTLTLGSTAGITFLDGTGDGEAALVVFGTEAAINSALDGLSYSPGENYHGSDSLIVTTGSSAATEAGLHARFDFENGVFTDQSGNGNHASTSSDPSKPSPGTDSERGDVLDFDGDDKLTVSNGTQGLGGELTLASWVNLDAIEEDNVVLSLADQFYIELDNHNPTAGFGVSYTAFGTSHSTASTYDVAGDGWHHLAVTFSDTSDEVNFFVDGVLVNTASSAAVPDWSTYSTQDIAIGSLVGSQAGSVPMAGSLDDVRIYNAALSENEIVLMMGHQGHDTATVGITVEPINDSPLISAPVAVTVAEEAPLVFSAANGNQIIITDVDGDSGGEKYSVQVVMDHGTATLASLAGLDSVSGDGSDYIDIYGTLASVNNALEGLTYVGPTDYDEATRIRIFVSELYFNPPSDFGILEDEHTIAVAITPVNDVPVTVAESYSVIEDETLTVAASGVLSNDSDPDSTDPALVSQFGIAGTLDGEFTNPRGIEFDASGNLYVADRNNHRIQIFDSGGNHLLTFGSSGTADGQFNSPADVAIDSSGNIFVVENNNDRIQKFDSAGNHLLTWGVTGAGDSQFENPSAIAVDASDNIYVTDTSNDRVQKFDNLGNHLLSWGNYGTADGQFDAPLTIAIDANGVIWVGESGNRIQQFDTSGNHLLTFGSSGNDIGELSGPSAIAFDADGYAYIADNFNQRIQVFDSAGNYRLDWGTYGTAAGEFAHPAGIAVDSTGQVWVADTNNSRIQIFAATEASGEVITATLVSGPSHASGFTLNADGSFTYTPDTDWNGTDSFVYEADDGNGGRTQQSVTIDVGSENDAPVLDNSGATTLPTITKFQTNNGGTDIASILASAGDPITDADTDALEGIAITTLASGNGTWEYLLNGAGSWAAIGSVTTTSALLLGADDLVRFVPNGVSGTTASFDFHAWDQTTGTAGTKADASTGGGNTAYSTASESAAITVVDANTAPVLDNAQSPIISPVDEDAGVPTGAVGSLVSELVDFATPSGQVDNVTDPDSGAGLGIAISAADTSNGTWFYSTNNGSTWNTLGAVSDTNARLLAADASTRLFFQANADYHGTLANAITFHAWDQTSGSNGTTTVLTGSGSETVLDNFSTVSYSNNNGSQSWSTGWIEVDSGGGLMRELEAATLGSRAGNSCSNQKHWPKRCTERSI</sequence>
<dbReference type="GO" id="GO:0009279">
    <property type="term" value="C:cell outer membrane"/>
    <property type="evidence" value="ECO:0007669"/>
    <property type="project" value="UniProtKB-SubCell"/>
</dbReference>
<dbReference type="SUPFAM" id="SSF56436">
    <property type="entry name" value="C-type lectin-like"/>
    <property type="match status" value="1"/>
</dbReference>
<dbReference type="SUPFAM" id="SSF51126">
    <property type="entry name" value="Pectin lyase-like"/>
    <property type="match status" value="1"/>
</dbReference>
<feature type="domain" description="Pentraxin (PTX)" evidence="14">
    <location>
        <begin position="787"/>
        <end position="1007"/>
    </location>
</feature>
<evidence type="ECO:0000256" key="4">
    <source>
        <dbReference type="ARBA" id="ARBA00022525"/>
    </source>
</evidence>
<evidence type="ECO:0000256" key="7">
    <source>
        <dbReference type="ARBA" id="ARBA00023136"/>
    </source>
</evidence>
<dbReference type="Gene3D" id="3.10.100.10">
    <property type="entry name" value="Mannose-Binding Protein A, subunit A"/>
    <property type="match status" value="1"/>
</dbReference>
<dbReference type="Pfam" id="PF02415">
    <property type="entry name" value="Chlam_PMP"/>
    <property type="match status" value="1"/>
</dbReference>
<accession>A0A2Z2NJE4</accession>
<dbReference type="InterPro" id="IPR050952">
    <property type="entry name" value="TRIM-NHL_E3_ligases"/>
</dbReference>
<dbReference type="CDD" id="cd11304">
    <property type="entry name" value="Cadherin_repeat"/>
    <property type="match status" value="1"/>
</dbReference>
<evidence type="ECO:0000256" key="2">
    <source>
        <dbReference type="ARBA" id="ARBA00004442"/>
    </source>
</evidence>
<dbReference type="SMART" id="SM00560">
    <property type="entry name" value="LamGL"/>
    <property type="match status" value="1"/>
</dbReference>
<keyword evidence="15" id="KW-0808">Transferase</keyword>
<evidence type="ECO:0000256" key="6">
    <source>
        <dbReference type="ARBA" id="ARBA00022737"/>
    </source>
</evidence>
<dbReference type="GO" id="GO:0007156">
    <property type="term" value="P:homophilic cell adhesion via plasma membrane adhesion molecules"/>
    <property type="evidence" value="ECO:0007669"/>
    <property type="project" value="InterPro"/>
</dbReference>
<dbReference type="RefSeq" id="WP_088916150.1">
    <property type="nucleotide sequence ID" value="NZ_CP018632.1"/>
</dbReference>
<dbReference type="InterPro" id="IPR001258">
    <property type="entry name" value="NHL_repeat"/>
</dbReference>
<dbReference type="InterPro" id="IPR016186">
    <property type="entry name" value="C-type_lectin-like/link_sf"/>
</dbReference>
<name>A0A2Z2NJE4_9GAMM</name>
<evidence type="ECO:0000259" key="12">
    <source>
        <dbReference type="PROSITE" id="PS50041"/>
    </source>
</evidence>
<dbReference type="Gene3D" id="2.60.120.200">
    <property type="match status" value="2"/>
</dbReference>
<dbReference type="OrthoDB" id="5798956at2"/>
<keyword evidence="16" id="KW-1185">Reference proteome</keyword>
<evidence type="ECO:0000256" key="1">
    <source>
        <dbReference type="ARBA" id="ARBA00004196"/>
    </source>
</evidence>
<dbReference type="PROSITE" id="PS50268">
    <property type="entry name" value="CADHERIN_2"/>
    <property type="match status" value="1"/>
</dbReference>
<dbReference type="PROSITE" id="PS50041">
    <property type="entry name" value="C_TYPE_LECTIN_2"/>
    <property type="match status" value="1"/>
</dbReference>
<dbReference type="Proteomes" id="UP000250079">
    <property type="component" value="Chromosome"/>
</dbReference>
<dbReference type="EMBL" id="CP018632">
    <property type="protein sequence ID" value="ASJ70625.1"/>
    <property type="molecule type" value="Genomic_DNA"/>
</dbReference>
<dbReference type="InterPro" id="IPR013320">
    <property type="entry name" value="ConA-like_dom_sf"/>
</dbReference>
<evidence type="ECO:0000313" key="16">
    <source>
        <dbReference type="Proteomes" id="UP000250079"/>
    </source>
</evidence>
<feature type="domain" description="Cadherin" evidence="13">
    <location>
        <begin position="1205"/>
        <end position="1290"/>
    </location>
</feature>
<keyword evidence="5" id="KW-0732">Signal</keyword>
<evidence type="ECO:0000256" key="3">
    <source>
        <dbReference type="ARBA" id="ARBA00004613"/>
    </source>
</evidence>
<evidence type="ECO:0000256" key="10">
    <source>
        <dbReference type="PROSITE-ProRule" id="PRU00504"/>
    </source>
</evidence>
<dbReference type="SUPFAM" id="SSF63829">
    <property type="entry name" value="Calcium-dependent phosphotriesterase"/>
    <property type="match status" value="2"/>
</dbReference>
<dbReference type="InterPro" id="IPR015919">
    <property type="entry name" value="Cadherin-like_sf"/>
</dbReference>
<dbReference type="InterPro" id="IPR011050">
    <property type="entry name" value="Pectin_lyase_fold/virulence"/>
</dbReference>
<evidence type="ECO:0000313" key="15">
    <source>
        <dbReference type="EMBL" id="ASJ70625.1"/>
    </source>
</evidence>
<keyword evidence="9" id="KW-0998">Cell outer membrane</keyword>
<dbReference type="PANTHER" id="PTHR24104:SF25">
    <property type="entry name" value="PROTEIN LIN-41"/>
    <property type="match status" value="1"/>
</dbReference>
<dbReference type="Gene3D" id="2.120.10.30">
    <property type="entry name" value="TolB, C-terminal domain"/>
    <property type="match status" value="3"/>
</dbReference>
<feature type="region of interest" description="Disordered" evidence="11">
    <location>
        <begin position="1408"/>
        <end position="1443"/>
    </location>
</feature>
<proteinExistence type="predicted"/>
<dbReference type="PROSITE" id="PS51828">
    <property type="entry name" value="PTX_2"/>
    <property type="match status" value="1"/>
</dbReference>
<organism evidence="15 16">
    <name type="scientific">Granulosicoccus antarcticus IMCC3135</name>
    <dbReference type="NCBI Taxonomy" id="1192854"/>
    <lineage>
        <taxon>Bacteria</taxon>
        <taxon>Pseudomonadati</taxon>
        <taxon>Pseudomonadota</taxon>
        <taxon>Gammaproteobacteria</taxon>
        <taxon>Chromatiales</taxon>
        <taxon>Granulosicoccaceae</taxon>
        <taxon>Granulosicoccus</taxon>
    </lineage>
</organism>
<keyword evidence="7" id="KW-0472">Membrane</keyword>
<dbReference type="Pfam" id="PF14252">
    <property type="entry name" value="DUF4347"/>
    <property type="match status" value="2"/>
</dbReference>
<dbReference type="EC" id="2.7.11.1" evidence="15"/>
<evidence type="ECO:0000256" key="9">
    <source>
        <dbReference type="ARBA" id="ARBA00023237"/>
    </source>
</evidence>
<dbReference type="InterPro" id="IPR001304">
    <property type="entry name" value="C-type_lectin-like"/>
</dbReference>
<dbReference type="GO" id="GO:0005509">
    <property type="term" value="F:calcium ion binding"/>
    <property type="evidence" value="ECO:0007669"/>
    <property type="project" value="InterPro"/>
</dbReference>
<dbReference type="InterPro" id="IPR011042">
    <property type="entry name" value="6-blade_b-propeller_TolB-like"/>
</dbReference>
<dbReference type="SMART" id="SM00159">
    <property type="entry name" value="PTX"/>
    <property type="match status" value="1"/>
</dbReference>
<dbReference type="InterPro" id="IPR001759">
    <property type="entry name" value="PTX_dom"/>
</dbReference>
<keyword evidence="15" id="KW-0418">Kinase</keyword>
<comment type="subcellular location">
    <subcellularLocation>
        <location evidence="1">Cell envelope</location>
    </subcellularLocation>
    <subcellularLocation>
        <location evidence="2">Cell outer membrane</location>
    </subcellularLocation>
    <subcellularLocation>
        <location evidence="3">Secreted</location>
    </subcellularLocation>
</comment>
<dbReference type="NCBIfam" id="NF041518">
    <property type="entry name" value="choice_anch_Q"/>
    <property type="match status" value="1"/>
</dbReference>
<gene>
    <name evidence="15" type="primary">pknD</name>
    <name evidence="15" type="ORF">IMCC3135_02560</name>
</gene>
<dbReference type="Pfam" id="PF00354">
    <property type="entry name" value="Pentaxin"/>
    <property type="match status" value="1"/>
</dbReference>
<dbReference type="InterPro" id="IPR053786">
    <property type="entry name" value="LEPRxLL_CS"/>
</dbReference>
<evidence type="ECO:0000256" key="5">
    <source>
        <dbReference type="ARBA" id="ARBA00022729"/>
    </source>
</evidence>
<evidence type="ECO:0000256" key="8">
    <source>
        <dbReference type="ARBA" id="ARBA00023157"/>
    </source>
</evidence>
<evidence type="ECO:0000259" key="14">
    <source>
        <dbReference type="PROSITE" id="PS51828"/>
    </source>
</evidence>
<dbReference type="PANTHER" id="PTHR24104">
    <property type="entry name" value="E3 UBIQUITIN-PROTEIN LIGASE NHLRC1-RELATED"/>
    <property type="match status" value="1"/>
</dbReference>
<feature type="repeat" description="NHL" evidence="10">
    <location>
        <begin position="1892"/>
        <end position="1931"/>
    </location>
</feature>
<dbReference type="InterPro" id="IPR025592">
    <property type="entry name" value="DUF4347"/>
</dbReference>
<keyword evidence="6" id="KW-0677">Repeat</keyword>
<evidence type="ECO:0000259" key="13">
    <source>
        <dbReference type="PROSITE" id="PS50268"/>
    </source>
</evidence>
<feature type="repeat" description="NHL" evidence="10">
    <location>
        <begin position="1794"/>
        <end position="1837"/>
    </location>
</feature>
<feature type="repeat" description="NHL" evidence="10">
    <location>
        <begin position="1841"/>
        <end position="1884"/>
    </location>
</feature>
<dbReference type="InterPro" id="IPR006626">
    <property type="entry name" value="PbH1"/>
</dbReference>
<dbReference type="Pfam" id="PF01436">
    <property type="entry name" value="NHL"/>
    <property type="match status" value="3"/>
</dbReference>
<dbReference type="Pfam" id="PF00059">
    <property type="entry name" value="Lectin_C"/>
    <property type="match status" value="1"/>
</dbReference>
<dbReference type="Pfam" id="PF13385">
    <property type="entry name" value="Laminin_G_3"/>
    <property type="match status" value="1"/>
</dbReference>
<keyword evidence="4" id="KW-0964">Secreted</keyword>
<dbReference type="SUPFAM" id="SSF49899">
    <property type="entry name" value="Concanavalin A-like lectins/glucanases"/>
    <property type="match status" value="2"/>
</dbReference>
<dbReference type="PROSITE" id="PS51125">
    <property type="entry name" value="NHL"/>
    <property type="match status" value="5"/>
</dbReference>
<dbReference type="Pfam" id="PF17803">
    <property type="entry name" value="Cadherin_4"/>
    <property type="match status" value="1"/>
</dbReference>
<keyword evidence="8" id="KW-1015">Disulfide bond</keyword>
<dbReference type="KEGG" id="gai:IMCC3135_02560"/>